<dbReference type="CDD" id="cd04301">
    <property type="entry name" value="NAT_SF"/>
    <property type="match status" value="1"/>
</dbReference>
<gene>
    <name evidence="2" type="ORF">CO661_24320</name>
</gene>
<evidence type="ECO:0000313" key="2">
    <source>
        <dbReference type="EMBL" id="PDT45388.1"/>
    </source>
</evidence>
<dbReference type="RefSeq" id="WP_014328334.1">
    <property type="nucleotide sequence ID" value="NZ_CP187422.1"/>
</dbReference>
<keyword evidence="2" id="KW-0808">Transferase</keyword>
<dbReference type="InterPro" id="IPR016181">
    <property type="entry name" value="Acyl_CoA_acyltransferase"/>
</dbReference>
<name>A0A2A6LSP0_RHIFR</name>
<dbReference type="SUPFAM" id="SSF55729">
    <property type="entry name" value="Acyl-CoA N-acyltransferases (Nat)"/>
    <property type="match status" value="1"/>
</dbReference>
<evidence type="ECO:0000313" key="3">
    <source>
        <dbReference type="Proteomes" id="UP000220353"/>
    </source>
</evidence>
<dbReference type="Gene3D" id="3.40.630.30">
    <property type="match status" value="1"/>
</dbReference>
<protein>
    <submittedName>
        <fullName evidence="2">N-acetyltransferase</fullName>
    </submittedName>
</protein>
<reference evidence="2 3" key="1">
    <citation type="submission" date="2017-09" db="EMBL/GenBank/DDBJ databases">
        <title>Comparative genomics of rhizobia isolated from Phaseolus vulgaris in China.</title>
        <authorList>
            <person name="Tong W."/>
        </authorList>
    </citation>
    <scope>NUCLEOTIDE SEQUENCE [LARGE SCALE GENOMIC DNA]</scope>
    <source>
        <strain evidence="2 3">PCH1</strain>
    </source>
</reference>
<dbReference type="Proteomes" id="UP000220353">
    <property type="component" value="Unassembled WGS sequence"/>
</dbReference>
<dbReference type="Pfam" id="PF00583">
    <property type="entry name" value="Acetyltransf_1"/>
    <property type="match status" value="1"/>
</dbReference>
<dbReference type="PANTHER" id="PTHR43617">
    <property type="entry name" value="L-AMINO ACID N-ACETYLTRANSFERASE"/>
    <property type="match status" value="1"/>
</dbReference>
<proteinExistence type="predicted"/>
<dbReference type="PROSITE" id="PS51186">
    <property type="entry name" value="GNAT"/>
    <property type="match status" value="1"/>
</dbReference>
<dbReference type="InterPro" id="IPR050276">
    <property type="entry name" value="MshD_Acetyltransferase"/>
</dbReference>
<dbReference type="EMBL" id="NWTC01000022">
    <property type="protein sequence ID" value="PDT45388.1"/>
    <property type="molecule type" value="Genomic_DNA"/>
</dbReference>
<dbReference type="GO" id="GO:0016747">
    <property type="term" value="F:acyltransferase activity, transferring groups other than amino-acyl groups"/>
    <property type="evidence" value="ECO:0007669"/>
    <property type="project" value="InterPro"/>
</dbReference>
<dbReference type="AlphaFoldDB" id="A0A2A6LSP0"/>
<evidence type="ECO:0000259" key="1">
    <source>
        <dbReference type="PROSITE" id="PS51186"/>
    </source>
</evidence>
<dbReference type="PANTHER" id="PTHR43617:SF2">
    <property type="entry name" value="UPF0039 PROTEIN SLL0451"/>
    <property type="match status" value="1"/>
</dbReference>
<accession>A0A2A6LSP0</accession>
<sequence>MIIRPETDGDDAVIHDVTAAAFAGQPYSDQTEPLIIDRLRAAGALTLSLVAVEGEEVIGHIAFSPVTITPVTAGWYGLGPVAVRPDRQGQGIGSALVREGLESLRELGAAGCVLAGNPAFYQRFGFRNDPALVFPGCAPQYFMVLALSEARVSGTVAYHPAFFGPV</sequence>
<feature type="domain" description="N-acetyltransferase" evidence="1">
    <location>
        <begin position="1"/>
        <end position="148"/>
    </location>
</feature>
<organism evidence="2 3">
    <name type="scientific">Rhizobium fredii</name>
    <name type="common">Sinorhizobium fredii</name>
    <dbReference type="NCBI Taxonomy" id="380"/>
    <lineage>
        <taxon>Bacteria</taxon>
        <taxon>Pseudomonadati</taxon>
        <taxon>Pseudomonadota</taxon>
        <taxon>Alphaproteobacteria</taxon>
        <taxon>Hyphomicrobiales</taxon>
        <taxon>Rhizobiaceae</taxon>
        <taxon>Sinorhizobium/Ensifer group</taxon>
        <taxon>Sinorhizobium</taxon>
    </lineage>
</organism>
<dbReference type="InterPro" id="IPR000182">
    <property type="entry name" value="GNAT_dom"/>
</dbReference>
<comment type="caution">
    <text evidence="2">The sequence shown here is derived from an EMBL/GenBank/DDBJ whole genome shotgun (WGS) entry which is preliminary data.</text>
</comment>